<gene>
    <name evidence="1" type="ORF">SDC9_166779</name>
</gene>
<organism evidence="1">
    <name type="scientific">bioreactor metagenome</name>
    <dbReference type="NCBI Taxonomy" id="1076179"/>
    <lineage>
        <taxon>unclassified sequences</taxon>
        <taxon>metagenomes</taxon>
        <taxon>ecological metagenomes</taxon>
    </lineage>
</organism>
<sequence>MTPATMSVLSSFRYSTSGVLSIDVDFKTAFLESIRNCSLRSNIAAQAAGGQVESGRKTGGNFPPPGSGFRGFGDFPDALPDVFQQDRQFPAFDDHGVALLQRRDHRHVVIVNIKPRHVVEDRAWQIADAAQMPFSGLHVLQLGFRAADADGVGPDAALKAFAVIAGQVLLAGVLQHFAYSAEVEILLAFDFEKLVIHDFQPFVAGVDADAGTARAVLVERL</sequence>
<dbReference type="EMBL" id="VSSQ01066964">
    <property type="protein sequence ID" value="MPN19410.1"/>
    <property type="molecule type" value="Genomic_DNA"/>
</dbReference>
<reference evidence="1" key="1">
    <citation type="submission" date="2019-08" db="EMBL/GenBank/DDBJ databases">
        <authorList>
            <person name="Kucharzyk K."/>
            <person name="Murdoch R.W."/>
            <person name="Higgins S."/>
            <person name="Loffler F."/>
        </authorList>
    </citation>
    <scope>NUCLEOTIDE SEQUENCE</scope>
</reference>
<comment type="caution">
    <text evidence="1">The sequence shown here is derived from an EMBL/GenBank/DDBJ whole genome shotgun (WGS) entry which is preliminary data.</text>
</comment>
<protein>
    <submittedName>
        <fullName evidence="1">Uncharacterized protein</fullName>
    </submittedName>
</protein>
<accession>A0A645G0I0</accession>
<evidence type="ECO:0000313" key="1">
    <source>
        <dbReference type="EMBL" id="MPN19410.1"/>
    </source>
</evidence>
<name>A0A645G0I0_9ZZZZ</name>
<dbReference type="AlphaFoldDB" id="A0A645G0I0"/>
<proteinExistence type="predicted"/>